<comment type="caution">
    <text evidence="1">The sequence shown here is derived from an EMBL/GenBank/DDBJ whole genome shotgun (WGS) entry which is preliminary data.</text>
</comment>
<gene>
    <name evidence="1" type="ORF">RDI58_000897</name>
</gene>
<evidence type="ECO:0008006" key="3">
    <source>
        <dbReference type="Google" id="ProtNLM"/>
    </source>
</evidence>
<dbReference type="AlphaFoldDB" id="A0AAN8YMP9"/>
<reference evidence="1 2" key="1">
    <citation type="submission" date="2024-02" db="EMBL/GenBank/DDBJ databases">
        <title>de novo genome assembly of Solanum bulbocastanum strain 11H21.</title>
        <authorList>
            <person name="Hosaka A.J."/>
        </authorList>
    </citation>
    <scope>NUCLEOTIDE SEQUENCE [LARGE SCALE GENOMIC DNA]</scope>
    <source>
        <tissue evidence="1">Young leaves</tissue>
    </source>
</reference>
<dbReference type="Proteomes" id="UP001371456">
    <property type="component" value="Unassembled WGS sequence"/>
</dbReference>
<protein>
    <recommendedName>
        <fullName evidence="3">SWIM-type domain-containing protein</fullName>
    </recommendedName>
</protein>
<name>A0AAN8YMP9_SOLBU</name>
<evidence type="ECO:0000313" key="2">
    <source>
        <dbReference type="Proteomes" id="UP001371456"/>
    </source>
</evidence>
<accession>A0AAN8YMP9</accession>
<evidence type="ECO:0000313" key="1">
    <source>
        <dbReference type="EMBL" id="KAK6803113.1"/>
    </source>
</evidence>
<sequence length="101" mass="11970">MRQLVQKWNNNNRSKATFLDFHLGKKYENILRRKKIASEKLRVAETNKYVYTVLDGITQFKVCLHKRTCIFGRFQLDELPCPHALAVLTISHTGYEKYCYD</sequence>
<dbReference type="EMBL" id="JBANQN010000001">
    <property type="protein sequence ID" value="KAK6803113.1"/>
    <property type="molecule type" value="Genomic_DNA"/>
</dbReference>
<proteinExistence type="predicted"/>
<keyword evidence="2" id="KW-1185">Reference proteome</keyword>
<organism evidence="1 2">
    <name type="scientific">Solanum bulbocastanum</name>
    <name type="common">Wild potato</name>
    <dbReference type="NCBI Taxonomy" id="147425"/>
    <lineage>
        <taxon>Eukaryota</taxon>
        <taxon>Viridiplantae</taxon>
        <taxon>Streptophyta</taxon>
        <taxon>Embryophyta</taxon>
        <taxon>Tracheophyta</taxon>
        <taxon>Spermatophyta</taxon>
        <taxon>Magnoliopsida</taxon>
        <taxon>eudicotyledons</taxon>
        <taxon>Gunneridae</taxon>
        <taxon>Pentapetalae</taxon>
        <taxon>asterids</taxon>
        <taxon>lamiids</taxon>
        <taxon>Solanales</taxon>
        <taxon>Solanaceae</taxon>
        <taxon>Solanoideae</taxon>
        <taxon>Solaneae</taxon>
        <taxon>Solanum</taxon>
    </lineage>
</organism>